<feature type="domain" description="Xaa-Pro dipeptidyl-peptidase-like" evidence="2">
    <location>
        <begin position="40"/>
        <end position="282"/>
    </location>
</feature>
<dbReference type="RefSeq" id="WP_207111347.1">
    <property type="nucleotide sequence ID" value="NZ_JAFLWD010000006.1"/>
</dbReference>
<name>A0ABS3GWR6_9ENTE</name>
<feature type="transmembrane region" description="Helical" evidence="1">
    <location>
        <begin position="5"/>
        <end position="21"/>
    </location>
</feature>
<dbReference type="InterPro" id="IPR053145">
    <property type="entry name" value="AB_hydrolase_Est10"/>
</dbReference>
<dbReference type="SUPFAM" id="SSF53474">
    <property type="entry name" value="alpha/beta-Hydrolases"/>
    <property type="match status" value="1"/>
</dbReference>
<gene>
    <name evidence="3" type="ORF">JZO69_02605</name>
</gene>
<accession>A0ABS3GWR6</accession>
<dbReference type="Proteomes" id="UP000664632">
    <property type="component" value="Unassembled WGS sequence"/>
</dbReference>
<dbReference type="PANTHER" id="PTHR43265">
    <property type="entry name" value="ESTERASE ESTD"/>
    <property type="match status" value="1"/>
</dbReference>
<keyword evidence="1" id="KW-1133">Transmembrane helix</keyword>
<dbReference type="Pfam" id="PF02129">
    <property type="entry name" value="Peptidase_S15"/>
    <property type="match status" value="1"/>
</dbReference>
<evidence type="ECO:0000313" key="3">
    <source>
        <dbReference type="EMBL" id="MBO0439250.1"/>
    </source>
</evidence>
<dbReference type="PANTHER" id="PTHR43265:SF1">
    <property type="entry name" value="ESTERASE ESTD"/>
    <property type="match status" value="1"/>
</dbReference>
<proteinExistence type="predicted"/>
<keyword evidence="1" id="KW-0472">Membrane</keyword>
<evidence type="ECO:0000313" key="4">
    <source>
        <dbReference type="Proteomes" id="UP000664632"/>
    </source>
</evidence>
<dbReference type="Gene3D" id="3.40.50.1820">
    <property type="entry name" value="alpha/beta hydrolase"/>
    <property type="match status" value="1"/>
</dbReference>
<sequence length="331" mass="38206">MKKSIILIVVIIISLISIITYNNEFDMIVKDETVNIEEGRIAVEYAQPKKNREKPGLMLFIHGDGPTNKNSDEGYYPAWETLAKENYISISWDKAGVGGSTGNWLEQDMVDRKKEAEKILEWALAKFDIDPNKVGVWGASQGGWVITKLLNENTDVKFAIGVAPAVNWMRQGRFNTISDMEYEGYSQKQIDEKLSIEIQVNEYLKENDYQGYIDSKLEKDVLAKDRWEFIHKNMNLDNTSELEQISKPYYLLIGDHDINVDTKETEKIYRDHVSRDHLTVYPISTATHRMLKPRHQKDSSITVVESIFNPRKIFAPDYFKALKEIASKKEM</sequence>
<dbReference type="InterPro" id="IPR029058">
    <property type="entry name" value="AB_hydrolase_fold"/>
</dbReference>
<protein>
    <submittedName>
        <fullName evidence="3">Prolyl oligopeptidase family serine peptidase</fullName>
    </submittedName>
</protein>
<keyword evidence="4" id="KW-1185">Reference proteome</keyword>
<comment type="caution">
    <text evidence="3">The sequence shown here is derived from an EMBL/GenBank/DDBJ whole genome shotgun (WGS) entry which is preliminary data.</text>
</comment>
<evidence type="ECO:0000256" key="1">
    <source>
        <dbReference type="SAM" id="Phobius"/>
    </source>
</evidence>
<keyword evidence="1" id="KW-0812">Transmembrane</keyword>
<reference evidence="3 4" key="1">
    <citation type="submission" date="2021-03" db="EMBL/GenBank/DDBJ databases">
        <title>Enterococcal diversity collection.</title>
        <authorList>
            <person name="Gilmore M.S."/>
            <person name="Schwartzman J."/>
            <person name="Van Tyne D."/>
            <person name="Martin M."/>
            <person name="Earl A.M."/>
            <person name="Manson A.L."/>
            <person name="Straub T."/>
            <person name="Salamzade R."/>
            <person name="Saavedra J."/>
            <person name="Lebreton F."/>
            <person name="Prichula J."/>
            <person name="Schaufler K."/>
            <person name="Gaca A."/>
            <person name="Sgardioli B."/>
            <person name="Wagenaar J."/>
            <person name="Strong T."/>
        </authorList>
    </citation>
    <scope>NUCLEOTIDE SEQUENCE [LARGE SCALE GENOMIC DNA]</scope>
    <source>
        <strain evidence="3 4">DIV0869a</strain>
    </source>
</reference>
<dbReference type="InterPro" id="IPR000383">
    <property type="entry name" value="Xaa-Pro-like_dom"/>
</dbReference>
<dbReference type="EMBL" id="JAFLWD010000006">
    <property type="protein sequence ID" value="MBO0439250.1"/>
    <property type="molecule type" value="Genomic_DNA"/>
</dbReference>
<evidence type="ECO:0000259" key="2">
    <source>
        <dbReference type="Pfam" id="PF02129"/>
    </source>
</evidence>
<organism evidence="3 4">
    <name type="scientific">Candidatus Enterococcus ikei</name>
    <dbReference type="NCBI Taxonomy" id="2815326"/>
    <lineage>
        <taxon>Bacteria</taxon>
        <taxon>Bacillati</taxon>
        <taxon>Bacillota</taxon>
        <taxon>Bacilli</taxon>
        <taxon>Lactobacillales</taxon>
        <taxon>Enterococcaceae</taxon>
        <taxon>Enterococcus</taxon>
    </lineage>
</organism>